<dbReference type="Pfam" id="PF00107">
    <property type="entry name" value="ADH_zinc_N"/>
    <property type="match status" value="1"/>
</dbReference>
<dbReference type="SMART" id="SM00829">
    <property type="entry name" value="PKS_ER"/>
    <property type="match status" value="1"/>
</dbReference>
<dbReference type="InterPro" id="IPR011032">
    <property type="entry name" value="GroES-like_sf"/>
</dbReference>
<dbReference type="PANTHER" id="PTHR42813">
    <property type="entry name" value="ZINC-TYPE ALCOHOL DEHYDROGENASE-LIKE"/>
    <property type="match status" value="1"/>
</dbReference>
<keyword evidence="2 5" id="KW-0479">Metal-binding</keyword>
<dbReference type="STRING" id="1314790.A0A1Y1Y326"/>
<proteinExistence type="inferred from homology"/>
<dbReference type="PROSITE" id="PS00059">
    <property type="entry name" value="ADH_ZINC"/>
    <property type="match status" value="1"/>
</dbReference>
<evidence type="ECO:0000259" key="6">
    <source>
        <dbReference type="SMART" id="SM00829"/>
    </source>
</evidence>
<comment type="similarity">
    <text evidence="5">Belongs to the zinc-containing alcohol dehydrogenase family.</text>
</comment>
<gene>
    <name evidence="7" type="ORF">K493DRAFT_316598</name>
</gene>
<evidence type="ECO:0000313" key="8">
    <source>
        <dbReference type="Proteomes" id="UP000193498"/>
    </source>
</evidence>
<evidence type="ECO:0000256" key="5">
    <source>
        <dbReference type="RuleBase" id="RU361277"/>
    </source>
</evidence>
<organism evidence="7 8">
    <name type="scientific">Basidiobolus meristosporus CBS 931.73</name>
    <dbReference type="NCBI Taxonomy" id="1314790"/>
    <lineage>
        <taxon>Eukaryota</taxon>
        <taxon>Fungi</taxon>
        <taxon>Fungi incertae sedis</taxon>
        <taxon>Zoopagomycota</taxon>
        <taxon>Entomophthoromycotina</taxon>
        <taxon>Basidiobolomycetes</taxon>
        <taxon>Basidiobolales</taxon>
        <taxon>Basidiobolaceae</taxon>
        <taxon>Basidiobolus</taxon>
    </lineage>
</organism>
<dbReference type="Proteomes" id="UP000193498">
    <property type="component" value="Unassembled WGS sequence"/>
</dbReference>
<evidence type="ECO:0000313" key="7">
    <source>
        <dbReference type="EMBL" id="ORX92403.1"/>
    </source>
</evidence>
<keyword evidence="8" id="KW-1185">Reference proteome</keyword>
<keyword evidence="3 5" id="KW-0862">Zinc</keyword>
<evidence type="ECO:0000256" key="1">
    <source>
        <dbReference type="ARBA" id="ARBA00001947"/>
    </source>
</evidence>
<dbReference type="PANTHER" id="PTHR42813:SF2">
    <property type="entry name" value="DEHYDROGENASE, ZINC-CONTAINING, PUTATIVE (AFU_ORTHOLOGUE AFUA_2G02810)-RELATED"/>
    <property type="match status" value="1"/>
</dbReference>
<dbReference type="GO" id="GO:0008270">
    <property type="term" value="F:zinc ion binding"/>
    <property type="evidence" value="ECO:0007669"/>
    <property type="project" value="InterPro"/>
</dbReference>
<evidence type="ECO:0000256" key="4">
    <source>
        <dbReference type="ARBA" id="ARBA00023002"/>
    </source>
</evidence>
<dbReference type="InterPro" id="IPR036291">
    <property type="entry name" value="NAD(P)-bd_dom_sf"/>
</dbReference>
<dbReference type="CDD" id="cd08284">
    <property type="entry name" value="FDH_like_2"/>
    <property type="match status" value="1"/>
</dbReference>
<dbReference type="InterPro" id="IPR020843">
    <property type="entry name" value="ER"/>
</dbReference>
<dbReference type="GO" id="GO:0016491">
    <property type="term" value="F:oxidoreductase activity"/>
    <property type="evidence" value="ECO:0007669"/>
    <property type="project" value="UniProtKB-KW"/>
</dbReference>
<reference evidence="7 8" key="1">
    <citation type="submission" date="2016-07" db="EMBL/GenBank/DDBJ databases">
        <title>Pervasive Adenine N6-methylation of Active Genes in Fungi.</title>
        <authorList>
            <consortium name="DOE Joint Genome Institute"/>
            <person name="Mondo S.J."/>
            <person name="Dannebaum R.O."/>
            <person name="Kuo R.C."/>
            <person name="Labutti K."/>
            <person name="Haridas S."/>
            <person name="Kuo A."/>
            <person name="Salamov A."/>
            <person name="Ahrendt S.R."/>
            <person name="Lipzen A."/>
            <person name="Sullivan W."/>
            <person name="Andreopoulos W.B."/>
            <person name="Clum A."/>
            <person name="Lindquist E."/>
            <person name="Daum C."/>
            <person name="Ramamoorthy G.K."/>
            <person name="Gryganskyi A."/>
            <person name="Culley D."/>
            <person name="Magnuson J.K."/>
            <person name="James T.Y."/>
            <person name="O'Malley M.A."/>
            <person name="Stajich J.E."/>
            <person name="Spatafora J.W."/>
            <person name="Visel A."/>
            <person name="Grigoriev I.V."/>
        </authorList>
    </citation>
    <scope>NUCLEOTIDE SEQUENCE [LARGE SCALE GENOMIC DNA]</scope>
    <source>
        <strain evidence="7 8">CBS 931.73</strain>
    </source>
</reference>
<dbReference type="Pfam" id="PF08240">
    <property type="entry name" value="ADH_N"/>
    <property type="match status" value="1"/>
</dbReference>
<sequence>MEAVTLQKDFEVATKTVPKPSILEPTDALVQVHLAGLCGSDLHIYRGDQVGCTFKNVLGHEFMGRVVEVGSEVTGFAVNDRVASAFTTSCGKCFYCQKGLTCRCEKGQLFGWHVDGGQAEYVRVPLASSTLLKLPETITDEEGLLIGDVFPTGFFCAHNGLSGVSQEELAETVVVVIGCGPVGLMSIIGAKESGAARIYAIDSVPERLEIARELGAEPVSPEEKDLVAFFGQKTSGRGADVVFEAVGNPSALKTAFDIMRPGGIISSIGVHTSKSFPFSPADGYNKNVTYKSGRCPARAMMEKLVPILEKKKYNISKIISHRFPLKDAARAYHLFDKKLENCTKVVFVPSHSPDS</sequence>
<evidence type="ECO:0000256" key="2">
    <source>
        <dbReference type="ARBA" id="ARBA00022723"/>
    </source>
</evidence>
<evidence type="ECO:0000256" key="3">
    <source>
        <dbReference type="ARBA" id="ARBA00022833"/>
    </source>
</evidence>
<dbReference type="SUPFAM" id="SSF50129">
    <property type="entry name" value="GroES-like"/>
    <property type="match status" value="1"/>
</dbReference>
<keyword evidence="4" id="KW-0560">Oxidoreductase</keyword>
<dbReference type="OrthoDB" id="442947at2759"/>
<comment type="caution">
    <text evidence="7">The sequence shown here is derived from an EMBL/GenBank/DDBJ whole genome shotgun (WGS) entry which is preliminary data.</text>
</comment>
<dbReference type="EMBL" id="MCFE01000277">
    <property type="protein sequence ID" value="ORX92403.1"/>
    <property type="molecule type" value="Genomic_DNA"/>
</dbReference>
<feature type="domain" description="Enoyl reductase (ER)" evidence="6">
    <location>
        <begin position="5"/>
        <end position="347"/>
    </location>
</feature>
<dbReference type="InterPro" id="IPR002328">
    <property type="entry name" value="ADH_Zn_CS"/>
</dbReference>
<accession>A0A1Y1Y326</accession>
<dbReference type="AlphaFoldDB" id="A0A1Y1Y326"/>
<dbReference type="InterPro" id="IPR013149">
    <property type="entry name" value="ADH-like_C"/>
</dbReference>
<dbReference type="InterPro" id="IPR013154">
    <property type="entry name" value="ADH-like_N"/>
</dbReference>
<dbReference type="Gene3D" id="3.40.50.720">
    <property type="entry name" value="NAD(P)-binding Rossmann-like Domain"/>
    <property type="match status" value="1"/>
</dbReference>
<dbReference type="InParanoid" id="A0A1Y1Y326"/>
<dbReference type="SUPFAM" id="SSF51735">
    <property type="entry name" value="NAD(P)-binding Rossmann-fold domains"/>
    <property type="match status" value="1"/>
</dbReference>
<name>A0A1Y1Y326_9FUNG</name>
<comment type="cofactor">
    <cofactor evidence="1 5">
        <name>Zn(2+)</name>
        <dbReference type="ChEBI" id="CHEBI:29105"/>
    </cofactor>
</comment>
<protein>
    <submittedName>
        <fullName evidence="7">GroES-like protein</fullName>
    </submittedName>
</protein>
<dbReference type="Gene3D" id="3.90.180.10">
    <property type="entry name" value="Medium-chain alcohol dehydrogenases, catalytic domain"/>
    <property type="match status" value="1"/>
</dbReference>